<dbReference type="NCBIfam" id="TIGR00330">
    <property type="entry name" value="glpX"/>
    <property type="match status" value="1"/>
</dbReference>
<dbReference type="PIRSF" id="PIRSF004532">
    <property type="entry name" value="GlpX"/>
    <property type="match status" value="1"/>
</dbReference>
<keyword evidence="10" id="KW-1185">Reference proteome</keyword>
<dbReference type="AlphaFoldDB" id="A0A1W2GB61"/>
<dbReference type="Proteomes" id="UP000192472">
    <property type="component" value="Unassembled WGS sequence"/>
</dbReference>
<keyword evidence="5 8" id="KW-0464">Manganese</keyword>
<evidence type="ECO:0000256" key="1">
    <source>
        <dbReference type="ARBA" id="ARBA00001273"/>
    </source>
</evidence>
<feature type="binding site" evidence="8">
    <location>
        <position position="59"/>
    </location>
    <ligand>
        <name>Mn(2+)</name>
        <dbReference type="ChEBI" id="CHEBI:29035"/>
        <label>1</label>
    </ligand>
</feature>
<name>A0A1W2GB61_REIFA</name>
<dbReference type="InterPro" id="IPR004464">
    <property type="entry name" value="FBPase_class-2/SBPase"/>
</dbReference>
<comment type="cofactor">
    <cofactor evidence="8">
        <name>Mn(2+)</name>
        <dbReference type="ChEBI" id="CHEBI:29035"/>
    </cofactor>
</comment>
<dbReference type="GO" id="GO:0030388">
    <property type="term" value="P:fructose 1,6-bisphosphate metabolic process"/>
    <property type="evidence" value="ECO:0007669"/>
    <property type="project" value="TreeGrafter"/>
</dbReference>
<dbReference type="STRING" id="692418.SAMN04488029_1739"/>
<accession>A0A1W2GB61</accession>
<feature type="binding site" evidence="8">
    <location>
        <position position="87"/>
    </location>
    <ligand>
        <name>Mn(2+)</name>
        <dbReference type="ChEBI" id="CHEBI:29035"/>
        <label>2</label>
    </ligand>
</feature>
<feature type="binding site" evidence="8">
    <location>
        <position position="216"/>
    </location>
    <ligand>
        <name>Mn(2+)</name>
        <dbReference type="ChEBI" id="CHEBI:29035"/>
        <label>2</label>
    </ligand>
</feature>
<dbReference type="EMBL" id="FWYF01000002">
    <property type="protein sequence ID" value="SMD33919.1"/>
    <property type="molecule type" value="Genomic_DNA"/>
</dbReference>
<sequence>MTEHEQLVEDLKQVVCSAAAAAKKFVGTGEKEAGDQAAVDAMRKSFEEAQMDAVVRVGEGEKDEAPMLYMGEKLGNGVGLKLDIAVDPVEGTSLMAAGKPNAIAVVAATDQGKFWDAGSAYYMKKIVVGAAARGAIDITKSTADNLKSIAQASEKKIEDLVVYVLDKPRHIELRKEIEACGARVDLHAEGDVIGSVLALMEASEVDALMGIGGAPEAVITAAAVLALGGDMQGQLAPQQEDERSALLAEGTDIDKVLLLSDLVQSDWAVFVAAGVTAGVLLDEPKESTNNEVLVDYLMIGPEAGQVENDLFEL</sequence>
<dbReference type="PANTHER" id="PTHR30447">
    <property type="entry name" value="FRUCTOSE-1,6-BISPHOSPHATASE CLASS 2"/>
    <property type="match status" value="1"/>
</dbReference>
<keyword evidence="6 7" id="KW-0119">Carbohydrate metabolism</keyword>
<evidence type="ECO:0000313" key="9">
    <source>
        <dbReference type="EMBL" id="SMD33919.1"/>
    </source>
</evidence>
<evidence type="ECO:0000256" key="8">
    <source>
        <dbReference type="PIRSR" id="PIRSR004532-1"/>
    </source>
</evidence>
<dbReference type="PANTHER" id="PTHR30447:SF0">
    <property type="entry name" value="FRUCTOSE-1,6-BISPHOSPHATASE 1 CLASS 2-RELATED"/>
    <property type="match status" value="1"/>
</dbReference>
<evidence type="ECO:0000313" key="10">
    <source>
        <dbReference type="Proteomes" id="UP000192472"/>
    </source>
</evidence>
<feature type="binding site" evidence="8">
    <location>
        <position position="90"/>
    </location>
    <ligand>
        <name>Mn(2+)</name>
        <dbReference type="ChEBI" id="CHEBI:29035"/>
        <label>2</label>
    </ligand>
</feature>
<dbReference type="GO" id="GO:0006094">
    <property type="term" value="P:gluconeogenesis"/>
    <property type="evidence" value="ECO:0007669"/>
    <property type="project" value="InterPro"/>
</dbReference>
<evidence type="ECO:0000256" key="6">
    <source>
        <dbReference type="ARBA" id="ARBA00023277"/>
    </source>
</evidence>
<organism evidence="9 10">
    <name type="scientific">Reichenbachiella faecimaris</name>
    <dbReference type="NCBI Taxonomy" id="692418"/>
    <lineage>
        <taxon>Bacteria</taxon>
        <taxon>Pseudomonadati</taxon>
        <taxon>Bacteroidota</taxon>
        <taxon>Cytophagia</taxon>
        <taxon>Cytophagales</taxon>
        <taxon>Reichenbachiellaceae</taxon>
        <taxon>Reichenbachiella</taxon>
    </lineage>
</organism>
<proteinExistence type="inferred from homology"/>
<comment type="catalytic activity">
    <reaction evidence="1">
        <text>beta-D-fructose 1,6-bisphosphate + H2O = beta-D-fructose 6-phosphate + phosphate</text>
        <dbReference type="Rhea" id="RHEA:11064"/>
        <dbReference type="ChEBI" id="CHEBI:15377"/>
        <dbReference type="ChEBI" id="CHEBI:32966"/>
        <dbReference type="ChEBI" id="CHEBI:43474"/>
        <dbReference type="ChEBI" id="CHEBI:57634"/>
        <dbReference type="EC" id="3.1.3.11"/>
    </reaction>
</comment>
<evidence type="ECO:0000256" key="5">
    <source>
        <dbReference type="ARBA" id="ARBA00023211"/>
    </source>
</evidence>
<dbReference type="OrthoDB" id="9779353at2"/>
<dbReference type="Pfam" id="PF03320">
    <property type="entry name" value="FBPase_glpX"/>
    <property type="match status" value="1"/>
</dbReference>
<evidence type="ECO:0000256" key="4">
    <source>
        <dbReference type="ARBA" id="ARBA00022801"/>
    </source>
</evidence>
<gene>
    <name evidence="9" type="ORF">SAMN04488029_1739</name>
</gene>
<evidence type="ECO:0000256" key="7">
    <source>
        <dbReference type="PIRNR" id="PIRNR004532"/>
    </source>
</evidence>
<reference evidence="9 10" key="1">
    <citation type="submission" date="2017-04" db="EMBL/GenBank/DDBJ databases">
        <authorList>
            <person name="Afonso C.L."/>
            <person name="Miller P.J."/>
            <person name="Scott M.A."/>
            <person name="Spackman E."/>
            <person name="Goraichik I."/>
            <person name="Dimitrov K.M."/>
            <person name="Suarez D.L."/>
            <person name="Swayne D.E."/>
        </authorList>
    </citation>
    <scope>NUCLEOTIDE SEQUENCE [LARGE SCALE GENOMIC DNA]</scope>
    <source>
        <strain evidence="9 10">DSM 26133</strain>
    </source>
</reference>
<dbReference type="GO" id="GO:0006071">
    <property type="term" value="P:glycerol metabolic process"/>
    <property type="evidence" value="ECO:0007669"/>
    <property type="project" value="InterPro"/>
</dbReference>
<evidence type="ECO:0000256" key="2">
    <source>
        <dbReference type="ARBA" id="ARBA00008989"/>
    </source>
</evidence>
<dbReference type="Gene3D" id="3.30.540.10">
    <property type="entry name" value="Fructose-1,6-Bisphosphatase, subunit A, domain 1"/>
    <property type="match status" value="1"/>
</dbReference>
<dbReference type="Gene3D" id="3.40.190.90">
    <property type="match status" value="1"/>
</dbReference>
<dbReference type="GO" id="GO:0042132">
    <property type="term" value="F:fructose 1,6-bisphosphate 1-phosphatase activity"/>
    <property type="evidence" value="ECO:0007669"/>
    <property type="project" value="UniProtKB-EC"/>
</dbReference>
<evidence type="ECO:0000256" key="3">
    <source>
        <dbReference type="ARBA" id="ARBA00022723"/>
    </source>
</evidence>
<dbReference type="SUPFAM" id="SSF56655">
    <property type="entry name" value="Carbohydrate phosphatase"/>
    <property type="match status" value="1"/>
</dbReference>
<dbReference type="GO" id="GO:0005829">
    <property type="term" value="C:cytosol"/>
    <property type="evidence" value="ECO:0007669"/>
    <property type="project" value="TreeGrafter"/>
</dbReference>
<keyword evidence="3 8" id="KW-0479">Metal-binding</keyword>
<dbReference type="RefSeq" id="WP_084372325.1">
    <property type="nucleotide sequence ID" value="NZ_FWYF01000002.1"/>
</dbReference>
<protein>
    <recommendedName>
        <fullName evidence="7">Fructose-1,6-bisphosphatase</fullName>
    </recommendedName>
</protein>
<feature type="binding site" evidence="8">
    <location>
        <position position="35"/>
    </location>
    <ligand>
        <name>Mn(2+)</name>
        <dbReference type="ChEBI" id="CHEBI:29035"/>
        <label>1</label>
    </ligand>
</feature>
<keyword evidence="4" id="KW-0378">Hydrolase</keyword>
<dbReference type="GO" id="GO:0046872">
    <property type="term" value="F:metal ion binding"/>
    <property type="evidence" value="ECO:0007669"/>
    <property type="project" value="UniProtKB-KW"/>
</dbReference>
<comment type="similarity">
    <text evidence="2 7">Belongs to the FBPase class 2 family.</text>
</comment>